<evidence type="ECO:0000313" key="2">
    <source>
        <dbReference type="Proteomes" id="UP001595462"/>
    </source>
</evidence>
<keyword evidence="2" id="KW-1185">Reference proteome</keyword>
<comment type="caution">
    <text evidence="1">The sequence shown here is derived from an EMBL/GenBank/DDBJ whole genome shotgun (WGS) entry which is preliminary data.</text>
</comment>
<dbReference type="EMBL" id="JBHRSS010000001">
    <property type="protein sequence ID" value="MFC3102286.1"/>
    <property type="molecule type" value="Genomic_DNA"/>
</dbReference>
<dbReference type="Pfam" id="PF14552">
    <property type="entry name" value="Tautomerase_2"/>
    <property type="match status" value="1"/>
</dbReference>
<dbReference type="InterPro" id="IPR037479">
    <property type="entry name" value="Tauto_MSAD"/>
</dbReference>
<dbReference type="InterPro" id="IPR014347">
    <property type="entry name" value="Tautomerase/MIF_sf"/>
</dbReference>
<dbReference type="SUPFAM" id="SSF55331">
    <property type="entry name" value="Tautomerase/MIF"/>
    <property type="match status" value="1"/>
</dbReference>
<evidence type="ECO:0000313" key="1">
    <source>
        <dbReference type="EMBL" id="MFC3102286.1"/>
    </source>
</evidence>
<dbReference type="Gene3D" id="3.30.429.10">
    <property type="entry name" value="Macrophage Migration Inhibitory Factor"/>
    <property type="match status" value="1"/>
</dbReference>
<gene>
    <name evidence="1" type="ORF">ACFOSU_00100</name>
</gene>
<reference evidence="2" key="1">
    <citation type="journal article" date="2019" name="Int. J. Syst. Evol. Microbiol.">
        <title>The Global Catalogue of Microorganisms (GCM) 10K type strain sequencing project: providing services to taxonomists for standard genome sequencing and annotation.</title>
        <authorList>
            <consortium name="The Broad Institute Genomics Platform"/>
            <consortium name="The Broad Institute Genome Sequencing Center for Infectious Disease"/>
            <person name="Wu L."/>
            <person name="Ma J."/>
        </authorList>
    </citation>
    <scope>NUCLEOTIDE SEQUENCE [LARGE SCALE GENOMIC DNA]</scope>
    <source>
        <strain evidence="2">KCTC 52640</strain>
    </source>
</reference>
<dbReference type="Proteomes" id="UP001595462">
    <property type="component" value="Unassembled WGS sequence"/>
</dbReference>
<accession>A0ABV7ELD3</accession>
<proteinExistence type="predicted"/>
<sequence length="95" mass="10894">MIETMGFPAVDRYQLIREYPPHALQLHTRSGDRVMLSLIMRSRKTDAQKKAFYAKCTENLKKHPGIDAYNVMITIAENNDIDWSSADGRASFFEA</sequence>
<dbReference type="PANTHER" id="PTHR38460">
    <property type="entry name" value="TAUTOMERASE YOLI-RELATED"/>
    <property type="match status" value="1"/>
</dbReference>
<dbReference type="PANTHER" id="PTHR38460:SF1">
    <property type="entry name" value="TAUTOMERASE YOLI-RELATED"/>
    <property type="match status" value="1"/>
</dbReference>
<dbReference type="RefSeq" id="WP_380685186.1">
    <property type="nucleotide sequence ID" value="NZ_JBHRSS010000001.1"/>
</dbReference>
<organism evidence="1 2">
    <name type="scientific">Salinisphaera aquimarina</name>
    <dbReference type="NCBI Taxonomy" id="2094031"/>
    <lineage>
        <taxon>Bacteria</taxon>
        <taxon>Pseudomonadati</taxon>
        <taxon>Pseudomonadota</taxon>
        <taxon>Gammaproteobacteria</taxon>
        <taxon>Salinisphaerales</taxon>
        <taxon>Salinisphaeraceae</taxon>
        <taxon>Salinisphaera</taxon>
    </lineage>
</organism>
<name>A0ABV7ELD3_9GAMM</name>
<protein>
    <submittedName>
        <fullName evidence="1">Tautomerase family protein</fullName>
    </submittedName>
</protein>